<evidence type="ECO:0000256" key="1">
    <source>
        <dbReference type="ARBA" id="ARBA00006484"/>
    </source>
</evidence>
<proteinExistence type="inferred from homology"/>
<dbReference type="OrthoDB" id="5336600at2759"/>
<dbReference type="SUPFAM" id="SSF51735">
    <property type="entry name" value="NAD(P)-binding Rossmann-fold domains"/>
    <property type="match status" value="1"/>
</dbReference>
<evidence type="ECO:0000256" key="2">
    <source>
        <dbReference type="ARBA" id="ARBA00023002"/>
    </source>
</evidence>
<dbReference type="PANTHER" id="PTHR43669">
    <property type="entry name" value="5-KETO-D-GLUCONATE 5-REDUCTASE"/>
    <property type="match status" value="1"/>
</dbReference>
<dbReference type="InterPro" id="IPR002347">
    <property type="entry name" value="SDR_fam"/>
</dbReference>
<dbReference type="Gene3D" id="3.40.50.720">
    <property type="entry name" value="NAD(P)-binding Rossmann-like Domain"/>
    <property type="match status" value="1"/>
</dbReference>
<accession>A0A8A3PE96</accession>
<dbReference type="Pfam" id="PF00106">
    <property type="entry name" value="adh_short"/>
    <property type="match status" value="1"/>
</dbReference>
<keyword evidence="2" id="KW-0560">Oxidoreductase</keyword>
<evidence type="ECO:0000313" key="3">
    <source>
        <dbReference type="EMBL" id="QSZ33532.1"/>
    </source>
</evidence>
<dbReference type="InterPro" id="IPR036291">
    <property type="entry name" value="NAD(P)-bd_dom_sf"/>
</dbReference>
<dbReference type="AlphaFoldDB" id="A0A8A3PE96"/>
<sequence>MSALAPLFIIATGPLIGSHIPHIFTTRKFTQIVLFSPSQSTLTASSDFITAAAPSVAIHTFAVDVTDTPGLTYALQRAVRDIGAPEVVVYNAGRASYGIFGEYKEEDIVEDFKILNLGLYTTSKVLLPCLQVLAREEPASRPSFFVISSPIIHQPFVPIFSLNMAQAAQANLVKLLTERAKDEVHIELVTVEDPIRKQEPANPKHISTKPWELWGEKMRSTVNEVLVQ</sequence>
<protein>
    <submittedName>
        <fullName evidence="3">Uncharacterized protein</fullName>
    </submittedName>
</protein>
<reference evidence="3" key="1">
    <citation type="submission" date="2020-10" db="EMBL/GenBank/DDBJ databases">
        <title>Genome Sequence of Monilinia vaccinii-corymbosi Sheds Light on Mummy Berry Disease Infection of Blueberry and Mating Type.</title>
        <authorList>
            <person name="Yow A.G."/>
            <person name="Zhang Y."/>
            <person name="Bansal K."/>
            <person name="Eacker S.M."/>
            <person name="Sullivan S."/>
            <person name="Liachko I."/>
            <person name="Cubeta M.A."/>
            <person name="Rollins J.A."/>
            <person name="Ashrafi H."/>
        </authorList>
    </citation>
    <scope>NUCLEOTIDE SEQUENCE</scope>
    <source>
        <strain evidence="3">RL-1</strain>
    </source>
</reference>
<organism evidence="3 4">
    <name type="scientific">Monilinia vaccinii-corymbosi</name>
    <dbReference type="NCBI Taxonomy" id="61207"/>
    <lineage>
        <taxon>Eukaryota</taxon>
        <taxon>Fungi</taxon>
        <taxon>Dikarya</taxon>
        <taxon>Ascomycota</taxon>
        <taxon>Pezizomycotina</taxon>
        <taxon>Leotiomycetes</taxon>
        <taxon>Helotiales</taxon>
        <taxon>Sclerotiniaceae</taxon>
        <taxon>Monilinia</taxon>
    </lineage>
</organism>
<dbReference type="Proteomes" id="UP000672032">
    <property type="component" value="Chromosome 4"/>
</dbReference>
<dbReference type="GO" id="GO:0016491">
    <property type="term" value="F:oxidoreductase activity"/>
    <property type="evidence" value="ECO:0007669"/>
    <property type="project" value="UniProtKB-KW"/>
</dbReference>
<dbReference type="PANTHER" id="PTHR43669:SF3">
    <property type="entry name" value="ALCOHOL DEHYDROGENASE, PUTATIVE (AFU_ORTHOLOGUE AFUA_3G03445)-RELATED"/>
    <property type="match status" value="1"/>
</dbReference>
<gene>
    <name evidence="3" type="ORF">DSL72_005100</name>
</gene>
<comment type="similarity">
    <text evidence="1">Belongs to the short-chain dehydrogenases/reductases (SDR) family.</text>
</comment>
<keyword evidence="4" id="KW-1185">Reference proteome</keyword>
<evidence type="ECO:0000313" key="4">
    <source>
        <dbReference type="Proteomes" id="UP000672032"/>
    </source>
</evidence>
<name>A0A8A3PE96_9HELO</name>
<dbReference type="EMBL" id="CP063408">
    <property type="protein sequence ID" value="QSZ33532.1"/>
    <property type="molecule type" value="Genomic_DNA"/>
</dbReference>